<dbReference type="EMBL" id="SJPN01000001">
    <property type="protein sequence ID" value="TWU07460.1"/>
    <property type="molecule type" value="Genomic_DNA"/>
</dbReference>
<dbReference type="Gene3D" id="2.60.120.200">
    <property type="match status" value="1"/>
</dbReference>
<name>A0A5C6B682_9BACT</name>
<accession>A0A5C6B682</accession>
<sequence length="335" mass="37837" precursor="true">MHYRIHHLACVTVLFVTLAQAAETGTPAGIASRYPNDQGIQDDPAVVFVENFEDASLEVIGKRWDTVRNSDVMSLSNIVPEGSGGKQSLLISQLAEKGTGADLYRQLDRGYEKLYTRMYVRFADDCQPVHHFGTCVGGNHPATRWPSVRAGQPTQGDKSFWIGIEPFGQKWQWDYYAYWCEMRGSPPRGQTWGNSFIHDESLQVRKNEWTCIELMVAMNDVGDTNGELALWIDGRQVSHLGKGFPHGKWTFDKFQPGAEGEGVTWNHAKGDRDYFRSASGGDPFEGFRFRTVKDLNVNFLWLYLYITKGTPGHANRVWYDDVVVATQYIGPLAKK</sequence>
<dbReference type="AlphaFoldDB" id="A0A5C6B682"/>
<dbReference type="Proteomes" id="UP000320176">
    <property type="component" value="Unassembled WGS sequence"/>
</dbReference>
<gene>
    <name evidence="2" type="ORF">Pla52n_00330</name>
</gene>
<feature type="signal peptide" evidence="1">
    <location>
        <begin position="1"/>
        <end position="21"/>
    </location>
</feature>
<keyword evidence="1" id="KW-0732">Signal</keyword>
<evidence type="ECO:0000313" key="3">
    <source>
        <dbReference type="Proteomes" id="UP000320176"/>
    </source>
</evidence>
<dbReference type="RefSeq" id="WP_146517685.1">
    <property type="nucleotide sequence ID" value="NZ_CP151726.1"/>
</dbReference>
<reference evidence="2 3" key="1">
    <citation type="submission" date="2019-02" db="EMBL/GenBank/DDBJ databases">
        <title>Deep-cultivation of Planctomycetes and their phenomic and genomic characterization uncovers novel biology.</title>
        <authorList>
            <person name="Wiegand S."/>
            <person name="Jogler M."/>
            <person name="Boedeker C."/>
            <person name="Pinto D."/>
            <person name="Vollmers J."/>
            <person name="Rivas-Marin E."/>
            <person name="Kohn T."/>
            <person name="Peeters S.H."/>
            <person name="Heuer A."/>
            <person name="Rast P."/>
            <person name="Oberbeckmann S."/>
            <person name="Bunk B."/>
            <person name="Jeske O."/>
            <person name="Meyerdierks A."/>
            <person name="Storesund J.E."/>
            <person name="Kallscheuer N."/>
            <person name="Luecker S."/>
            <person name="Lage O.M."/>
            <person name="Pohl T."/>
            <person name="Merkel B.J."/>
            <person name="Hornburger P."/>
            <person name="Mueller R.-W."/>
            <person name="Bruemmer F."/>
            <person name="Labrenz M."/>
            <person name="Spormann A.M."/>
            <person name="Op Den Camp H."/>
            <person name="Overmann J."/>
            <person name="Amann R."/>
            <person name="Jetten M.S.M."/>
            <person name="Mascher T."/>
            <person name="Medema M.H."/>
            <person name="Devos D.P."/>
            <person name="Kaster A.-K."/>
            <person name="Ovreas L."/>
            <person name="Rohde M."/>
            <person name="Galperin M.Y."/>
            <person name="Jogler C."/>
        </authorList>
    </citation>
    <scope>NUCLEOTIDE SEQUENCE [LARGE SCALE GENOMIC DNA]</scope>
    <source>
        <strain evidence="2 3">Pla52n</strain>
    </source>
</reference>
<comment type="caution">
    <text evidence="2">The sequence shown here is derived from an EMBL/GenBank/DDBJ whole genome shotgun (WGS) entry which is preliminary data.</text>
</comment>
<keyword evidence="3" id="KW-1185">Reference proteome</keyword>
<evidence type="ECO:0000256" key="1">
    <source>
        <dbReference type="SAM" id="SignalP"/>
    </source>
</evidence>
<dbReference type="OrthoDB" id="251863at2"/>
<evidence type="ECO:0000313" key="2">
    <source>
        <dbReference type="EMBL" id="TWU07460.1"/>
    </source>
</evidence>
<proteinExistence type="predicted"/>
<protein>
    <submittedName>
        <fullName evidence="2">Uncharacterized protein</fullName>
    </submittedName>
</protein>
<organism evidence="2 3">
    <name type="scientific">Stieleria varia</name>
    <dbReference type="NCBI Taxonomy" id="2528005"/>
    <lineage>
        <taxon>Bacteria</taxon>
        <taxon>Pseudomonadati</taxon>
        <taxon>Planctomycetota</taxon>
        <taxon>Planctomycetia</taxon>
        <taxon>Pirellulales</taxon>
        <taxon>Pirellulaceae</taxon>
        <taxon>Stieleria</taxon>
    </lineage>
</organism>
<feature type="chain" id="PRO_5022941472" evidence="1">
    <location>
        <begin position="22"/>
        <end position="335"/>
    </location>
</feature>